<organism evidence="16 17">
    <name type="scientific">Caulobacter hibisci</name>
    <dbReference type="NCBI Taxonomy" id="2035993"/>
    <lineage>
        <taxon>Bacteria</taxon>
        <taxon>Pseudomonadati</taxon>
        <taxon>Pseudomonadota</taxon>
        <taxon>Alphaproteobacteria</taxon>
        <taxon>Caulobacterales</taxon>
        <taxon>Caulobacteraceae</taxon>
        <taxon>Caulobacter</taxon>
    </lineage>
</organism>
<sequence>MSLRSRILVCTAMAAVLAPAIGHAQAASTPAEPDVIGEVVVTAQKRAGLVQDIPIAISTADGETLQRAGVSNVTQINKLMPSVQIQDNGGGGANLYIRGVGAGVRNAFGDPANAFSLDGVYFSRPVGPSNVLFDVQRIEVLKGPQGTLYGRNATGGAFNVISNRPGHEFGGSVSAELGNYNLREFNGAVNLPVADKLALRAAFRSLRRDGYADDGYDDAKGDSFRISALFEPSDTVSLFLSADYATQGGMGSANVPVGIGDVRSGPSSPANVALVQSIVAAKNTASGLVNAPFGKLCTAVSTAQGVSPLCANPYGVPGVGKDGYVDNTVSGAMATLDVDLGFAAWTTIAGYRGTDADTRFYLGPVSQTAASKADQTSLESRLASKGKGPLEWLVGGFYLKEDQSYRGYIDSNDRALAGSCLSPVVAGTCTALVVAVQNSFSINWPDVSDETWALFGQATYAWTENLRVTLGVRRTNEDKSSLAGTVTTNLTTPGGATTSSYASVGSVSLKSTDYRAGLDYDVAKDSLLYANVSTGTHAGGLNSGTAGILPSTYEPEKLTAYALGSKNRFFDRKLLLNVEAFYWDYKDLQVQGLGLINTGPTTTTVALRTNNAGKAHIAGVEAEFEWRVVRGGSLGGTVLWTDSEYEQFDVPGITGATSAAGLRVLGVPEWTVNLAYEQRWDVAGGQLIGAVRTKFQGDAWMYYTREPANFQEAYALTDLDLTWRSPRGWSVTGYVRNIEDKDVLLQGYAPSQETGLVWAPYQPPRTYGVILRAQF</sequence>
<evidence type="ECO:0000256" key="6">
    <source>
        <dbReference type="ARBA" id="ARBA00023004"/>
    </source>
</evidence>
<keyword evidence="8 12" id="KW-0798">TonB box</keyword>
<evidence type="ECO:0000259" key="14">
    <source>
        <dbReference type="Pfam" id="PF00593"/>
    </source>
</evidence>
<keyword evidence="3 11" id="KW-1134">Transmembrane beta strand</keyword>
<dbReference type="PROSITE" id="PS52016">
    <property type="entry name" value="TONB_DEPENDENT_REC_3"/>
    <property type="match status" value="1"/>
</dbReference>
<proteinExistence type="inferred from homology"/>
<accession>A0ABS0SWS3</accession>
<evidence type="ECO:0000256" key="12">
    <source>
        <dbReference type="RuleBase" id="RU003357"/>
    </source>
</evidence>
<evidence type="ECO:0000256" key="8">
    <source>
        <dbReference type="ARBA" id="ARBA00023077"/>
    </source>
</evidence>
<dbReference type="EMBL" id="JADWOX010000006">
    <property type="protein sequence ID" value="MBI1684085.1"/>
    <property type="molecule type" value="Genomic_DNA"/>
</dbReference>
<keyword evidence="7" id="KW-0406">Ion transport</keyword>
<dbReference type="Pfam" id="PF07715">
    <property type="entry name" value="Plug"/>
    <property type="match status" value="1"/>
</dbReference>
<feature type="domain" description="TonB-dependent receptor-like beta-barrel" evidence="14">
    <location>
        <begin position="320"/>
        <end position="738"/>
    </location>
</feature>
<protein>
    <submittedName>
        <fullName evidence="16">TonB-dependent receptor</fullName>
    </submittedName>
</protein>
<gene>
    <name evidence="16" type="ORF">I4Q42_10435</name>
</gene>
<feature type="domain" description="TonB-dependent receptor plug" evidence="15">
    <location>
        <begin position="51"/>
        <end position="157"/>
    </location>
</feature>
<keyword evidence="16" id="KW-0675">Receptor</keyword>
<evidence type="ECO:0000259" key="15">
    <source>
        <dbReference type="Pfam" id="PF07715"/>
    </source>
</evidence>
<reference evidence="16 17" key="1">
    <citation type="submission" date="2020-11" db="EMBL/GenBank/DDBJ databases">
        <title>genome sequence of strain KACC 18849.</title>
        <authorList>
            <person name="Gao J."/>
            <person name="Zhang X."/>
        </authorList>
    </citation>
    <scope>NUCLEOTIDE SEQUENCE [LARGE SCALE GENOMIC DNA]</scope>
    <source>
        <strain evidence="16 17">KACC 18849</strain>
    </source>
</reference>
<dbReference type="RefSeq" id="WP_198576013.1">
    <property type="nucleotide sequence ID" value="NZ_JADWOX010000006.1"/>
</dbReference>
<feature type="chain" id="PRO_5046896669" evidence="13">
    <location>
        <begin position="27"/>
        <end position="775"/>
    </location>
</feature>
<keyword evidence="9 11" id="KW-0472">Membrane</keyword>
<evidence type="ECO:0000256" key="1">
    <source>
        <dbReference type="ARBA" id="ARBA00004571"/>
    </source>
</evidence>
<comment type="similarity">
    <text evidence="11 12">Belongs to the TonB-dependent receptor family.</text>
</comment>
<evidence type="ECO:0000313" key="16">
    <source>
        <dbReference type="EMBL" id="MBI1684085.1"/>
    </source>
</evidence>
<evidence type="ECO:0000313" key="17">
    <source>
        <dbReference type="Proteomes" id="UP000639859"/>
    </source>
</evidence>
<evidence type="ECO:0000256" key="7">
    <source>
        <dbReference type="ARBA" id="ARBA00023065"/>
    </source>
</evidence>
<dbReference type="InterPro" id="IPR012910">
    <property type="entry name" value="Plug_dom"/>
</dbReference>
<feature type="signal peptide" evidence="13">
    <location>
        <begin position="1"/>
        <end position="26"/>
    </location>
</feature>
<evidence type="ECO:0000256" key="4">
    <source>
        <dbReference type="ARBA" id="ARBA00022496"/>
    </source>
</evidence>
<evidence type="ECO:0000256" key="11">
    <source>
        <dbReference type="PROSITE-ProRule" id="PRU01360"/>
    </source>
</evidence>
<dbReference type="PANTHER" id="PTHR32552:SF81">
    <property type="entry name" value="TONB-DEPENDENT OUTER MEMBRANE RECEPTOR"/>
    <property type="match status" value="1"/>
</dbReference>
<evidence type="ECO:0000256" key="2">
    <source>
        <dbReference type="ARBA" id="ARBA00022448"/>
    </source>
</evidence>
<dbReference type="Pfam" id="PF00593">
    <property type="entry name" value="TonB_dep_Rec_b-barrel"/>
    <property type="match status" value="1"/>
</dbReference>
<keyword evidence="4" id="KW-0410">Iron transport</keyword>
<dbReference type="SUPFAM" id="SSF56935">
    <property type="entry name" value="Porins"/>
    <property type="match status" value="1"/>
</dbReference>
<dbReference type="InterPro" id="IPR039426">
    <property type="entry name" value="TonB-dep_rcpt-like"/>
</dbReference>
<keyword evidence="5 11" id="KW-0812">Transmembrane</keyword>
<dbReference type="Gene3D" id="2.40.170.20">
    <property type="entry name" value="TonB-dependent receptor, beta-barrel domain"/>
    <property type="match status" value="2"/>
</dbReference>
<dbReference type="InterPro" id="IPR000531">
    <property type="entry name" value="Beta-barrel_TonB"/>
</dbReference>
<dbReference type="Proteomes" id="UP000639859">
    <property type="component" value="Unassembled WGS sequence"/>
</dbReference>
<comment type="subcellular location">
    <subcellularLocation>
        <location evidence="1 11">Cell outer membrane</location>
        <topology evidence="1 11">Multi-pass membrane protein</topology>
    </subcellularLocation>
</comment>
<evidence type="ECO:0000256" key="9">
    <source>
        <dbReference type="ARBA" id="ARBA00023136"/>
    </source>
</evidence>
<evidence type="ECO:0000256" key="5">
    <source>
        <dbReference type="ARBA" id="ARBA00022692"/>
    </source>
</evidence>
<evidence type="ECO:0000256" key="3">
    <source>
        <dbReference type="ARBA" id="ARBA00022452"/>
    </source>
</evidence>
<keyword evidence="10 11" id="KW-0998">Cell outer membrane</keyword>
<evidence type="ECO:0000256" key="10">
    <source>
        <dbReference type="ARBA" id="ARBA00023237"/>
    </source>
</evidence>
<dbReference type="InterPro" id="IPR036942">
    <property type="entry name" value="Beta-barrel_TonB_sf"/>
</dbReference>
<dbReference type="PANTHER" id="PTHR32552">
    <property type="entry name" value="FERRICHROME IRON RECEPTOR-RELATED"/>
    <property type="match status" value="1"/>
</dbReference>
<evidence type="ECO:0000256" key="13">
    <source>
        <dbReference type="SAM" id="SignalP"/>
    </source>
</evidence>
<keyword evidence="6" id="KW-0408">Iron</keyword>
<comment type="caution">
    <text evidence="16">The sequence shown here is derived from an EMBL/GenBank/DDBJ whole genome shotgun (WGS) entry which is preliminary data.</text>
</comment>
<name>A0ABS0SWS3_9CAUL</name>
<keyword evidence="17" id="KW-1185">Reference proteome</keyword>
<keyword evidence="2 11" id="KW-0813">Transport</keyword>
<keyword evidence="13" id="KW-0732">Signal</keyword>